<dbReference type="RefSeq" id="WP_167303118.1">
    <property type="nucleotide sequence ID" value="NZ_JAASQR010000002.1"/>
</dbReference>
<sequence length="68" mass="7329">MADLIPADLLTRVDALTQPFDCGALDAAELSPHCSFQHYDPVIVIDRADAQQGGKHFIGAKGCFDNPM</sequence>
<dbReference type="EMBL" id="JAASQR010000002">
    <property type="protein sequence ID" value="NIJ16502.1"/>
    <property type="molecule type" value="Genomic_DNA"/>
</dbReference>
<accession>A0A846M3L3</accession>
<name>A0A846M3L3_9SPHN</name>
<comment type="caution">
    <text evidence="1">The sequence shown here is derived from an EMBL/GenBank/DDBJ whole genome shotgun (WGS) entry which is preliminary data.</text>
</comment>
<organism evidence="1 2">
    <name type="scientific">Sphingobium vermicomposti</name>
    <dbReference type="NCBI Taxonomy" id="529005"/>
    <lineage>
        <taxon>Bacteria</taxon>
        <taxon>Pseudomonadati</taxon>
        <taxon>Pseudomonadota</taxon>
        <taxon>Alphaproteobacteria</taxon>
        <taxon>Sphingomonadales</taxon>
        <taxon>Sphingomonadaceae</taxon>
        <taxon>Sphingobium</taxon>
    </lineage>
</organism>
<keyword evidence="2" id="KW-1185">Reference proteome</keyword>
<dbReference type="AlphaFoldDB" id="A0A846M3L3"/>
<gene>
    <name evidence="1" type="ORF">FHS54_001468</name>
</gene>
<evidence type="ECO:0000313" key="1">
    <source>
        <dbReference type="EMBL" id="NIJ16502.1"/>
    </source>
</evidence>
<evidence type="ECO:0000313" key="2">
    <source>
        <dbReference type="Proteomes" id="UP000576821"/>
    </source>
</evidence>
<protein>
    <submittedName>
        <fullName evidence="1">Uncharacterized protein</fullName>
    </submittedName>
</protein>
<reference evidence="1 2" key="1">
    <citation type="submission" date="2020-03" db="EMBL/GenBank/DDBJ databases">
        <title>Genomic Encyclopedia of Type Strains, Phase IV (KMG-IV): sequencing the most valuable type-strain genomes for metagenomic binning, comparative biology and taxonomic classification.</title>
        <authorList>
            <person name="Goeker M."/>
        </authorList>
    </citation>
    <scope>NUCLEOTIDE SEQUENCE [LARGE SCALE GENOMIC DNA]</scope>
    <source>
        <strain evidence="1 2">DSM 21299</strain>
    </source>
</reference>
<proteinExistence type="predicted"/>
<dbReference type="Proteomes" id="UP000576821">
    <property type="component" value="Unassembled WGS sequence"/>
</dbReference>